<dbReference type="PANTHER" id="PTHR43586">
    <property type="entry name" value="CYSTEINE DESULFURASE"/>
    <property type="match status" value="1"/>
</dbReference>
<dbReference type="SUPFAM" id="SSF53383">
    <property type="entry name" value="PLP-dependent transferases"/>
    <property type="match status" value="1"/>
</dbReference>
<comment type="cofactor">
    <cofactor evidence="1 5">
        <name>pyridoxal 5'-phosphate</name>
        <dbReference type="ChEBI" id="CHEBI:597326"/>
    </cofactor>
</comment>
<dbReference type="GO" id="GO:0031071">
    <property type="term" value="F:cysteine desulfurase activity"/>
    <property type="evidence" value="ECO:0007669"/>
    <property type="project" value="UniProtKB-EC"/>
</dbReference>
<feature type="domain" description="Aminotransferase class V" evidence="6">
    <location>
        <begin position="27"/>
        <end position="415"/>
    </location>
</feature>
<evidence type="ECO:0000259" key="6">
    <source>
        <dbReference type="Pfam" id="PF00266"/>
    </source>
</evidence>
<dbReference type="RefSeq" id="WP_104410206.1">
    <property type="nucleotide sequence ID" value="NZ_PTIS01000012.1"/>
</dbReference>
<sequence>MFIDYKNFFSEIDHYIKLDTGKIVKTINFDNAATTPPFKYVLDNIKYFSSYYGSVHRGVGYKSNICSNFYEEARVAILKYFMAPSDEYTVIFTKNTTESINKLSNRLIYNKDDVVLSSYMEHHSNDLPWRGKCNLDYIDIDKDGRLSIESLYEKLEYYNGRVKYVTLTGASNVTGFINDIYMIAEICHNYGAEIIVDGAQVVPHKKICIKKDNSKAVIDYLVFSAHKMYAPFGIGVIIGKKKAFDGGEPDCKGGGTVKFVTREEVVWEDVPLKEEAGTPNFMGVVALISSLKVMEYLNMDIIERHERELTRYLLYNLNKREYISIYGSTKMDNDRLGIVSFNIKGLHHEKVAEMLYKYYGIEVRSGCFCAQPYVQRLLKIPPKEIKYYKSNLNLAKPGMVRVSFGIYNTKEEIDCFISALDYINGRYNYFNKF</sequence>
<dbReference type="Gene3D" id="3.90.1150.10">
    <property type="entry name" value="Aspartate Aminotransferase, domain 1"/>
    <property type="match status" value="1"/>
</dbReference>
<evidence type="ECO:0000256" key="5">
    <source>
        <dbReference type="RuleBase" id="RU004504"/>
    </source>
</evidence>
<dbReference type="GO" id="GO:0016829">
    <property type="term" value="F:lyase activity"/>
    <property type="evidence" value="ECO:0007669"/>
    <property type="project" value="UniProtKB-KW"/>
</dbReference>
<organism evidence="7 8">
    <name type="scientific">Clostridium algidicarnis DSM 15099</name>
    <dbReference type="NCBI Taxonomy" id="1121295"/>
    <lineage>
        <taxon>Bacteria</taxon>
        <taxon>Bacillati</taxon>
        <taxon>Bacillota</taxon>
        <taxon>Clostridia</taxon>
        <taxon>Eubacteriales</taxon>
        <taxon>Clostridiaceae</taxon>
        <taxon>Clostridium</taxon>
    </lineage>
</organism>
<name>A0A2S6FWR5_9CLOT</name>
<dbReference type="OrthoDB" id="9804366at2"/>
<comment type="caution">
    <text evidence="7">The sequence shown here is derived from an EMBL/GenBank/DDBJ whole genome shotgun (WGS) entry which is preliminary data.</text>
</comment>
<gene>
    <name evidence="7" type="ORF">BD821_11247</name>
</gene>
<evidence type="ECO:0000313" key="8">
    <source>
        <dbReference type="Proteomes" id="UP000239863"/>
    </source>
</evidence>
<dbReference type="EMBL" id="PTIS01000012">
    <property type="protein sequence ID" value="PPK47906.1"/>
    <property type="molecule type" value="Genomic_DNA"/>
</dbReference>
<dbReference type="PANTHER" id="PTHR43586:SF8">
    <property type="entry name" value="CYSTEINE DESULFURASE 1, CHLOROPLASTIC"/>
    <property type="match status" value="1"/>
</dbReference>
<evidence type="ECO:0000256" key="2">
    <source>
        <dbReference type="ARBA" id="ARBA00010447"/>
    </source>
</evidence>
<evidence type="ECO:0000256" key="4">
    <source>
        <dbReference type="ARBA" id="ARBA00050776"/>
    </source>
</evidence>
<dbReference type="InterPro" id="IPR015421">
    <property type="entry name" value="PyrdxlP-dep_Trfase_major"/>
</dbReference>
<protein>
    <submittedName>
        <fullName evidence="7">Selenocysteine lyase/cysteine desulfurase</fullName>
    </submittedName>
</protein>
<dbReference type="InterPro" id="IPR020578">
    <property type="entry name" value="Aminotrans_V_PyrdxlP_BS"/>
</dbReference>
<comment type="similarity">
    <text evidence="2">Belongs to the class-V pyridoxal-phosphate-dependent aminotransferase family. Csd subfamily.</text>
</comment>
<evidence type="ECO:0000313" key="7">
    <source>
        <dbReference type="EMBL" id="PPK47906.1"/>
    </source>
</evidence>
<comment type="catalytic activity">
    <reaction evidence="4">
        <text>(sulfur carrier)-H + L-cysteine = (sulfur carrier)-SH + L-alanine</text>
        <dbReference type="Rhea" id="RHEA:43892"/>
        <dbReference type="Rhea" id="RHEA-COMP:14737"/>
        <dbReference type="Rhea" id="RHEA-COMP:14739"/>
        <dbReference type="ChEBI" id="CHEBI:29917"/>
        <dbReference type="ChEBI" id="CHEBI:35235"/>
        <dbReference type="ChEBI" id="CHEBI:57972"/>
        <dbReference type="ChEBI" id="CHEBI:64428"/>
        <dbReference type="EC" id="2.8.1.7"/>
    </reaction>
</comment>
<keyword evidence="7" id="KW-0456">Lyase</keyword>
<proteinExistence type="inferred from homology"/>
<accession>A0A2S6FWR5</accession>
<dbReference type="InterPro" id="IPR000192">
    <property type="entry name" value="Aminotrans_V_dom"/>
</dbReference>
<dbReference type="InterPro" id="IPR015424">
    <property type="entry name" value="PyrdxlP-dep_Trfase"/>
</dbReference>
<dbReference type="PROSITE" id="PS00595">
    <property type="entry name" value="AA_TRANSFER_CLASS_5"/>
    <property type="match status" value="1"/>
</dbReference>
<reference evidence="7 8" key="1">
    <citation type="submission" date="2018-02" db="EMBL/GenBank/DDBJ databases">
        <title>Genomic Encyclopedia of Archaeal and Bacterial Type Strains, Phase II (KMG-II): from individual species to whole genera.</title>
        <authorList>
            <person name="Goeker M."/>
        </authorList>
    </citation>
    <scope>NUCLEOTIDE SEQUENCE [LARGE SCALE GENOMIC DNA]</scope>
    <source>
        <strain evidence="7 8">DSM 15099</strain>
    </source>
</reference>
<dbReference type="AlphaFoldDB" id="A0A2S6FWR5"/>
<dbReference type="STRING" id="37659.GCA_000703125_00281"/>
<evidence type="ECO:0000256" key="3">
    <source>
        <dbReference type="ARBA" id="ARBA00022898"/>
    </source>
</evidence>
<dbReference type="Pfam" id="PF00266">
    <property type="entry name" value="Aminotran_5"/>
    <property type="match status" value="1"/>
</dbReference>
<dbReference type="Gene3D" id="3.40.640.10">
    <property type="entry name" value="Type I PLP-dependent aspartate aminotransferase-like (Major domain)"/>
    <property type="match status" value="1"/>
</dbReference>
<dbReference type="Proteomes" id="UP000239863">
    <property type="component" value="Unassembled WGS sequence"/>
</dbReference>
<evidence type="ECO:0000256" key="1">
    <source>
        <dbReference type="ARBA" id="ARBA00001933"/>
    </source>
</evidence>
<dbReference type="InterPro" id="IPR015422">
    <property type="entry name" value="PyrdxlP-dep_Trfase_small"/>
</dbReference>
<keyword evidence="3" id="KW-0663">Pyridoxal phosphate</keyword>